<dbReference type="EMBL" id="CAMXCT010003701">
    <property type="protein sequence ID" value="CAI4005817.1"/>
    <property type="molecule type" value="Genomic_DNA"/>
</dbReference>
<sequence length="180" mass="20741">VTAATNPSRRILWWNCQVMSSEPRRNRKPAQVEEMLKRAAAASCEAPNRAMKRRIRQRLHKKLGLMVSGNDFDKAIERFHLLEASKEGQVCQVQDDGDDGRFAWEGAWPLCAVQDVKPLEEKAIVRVEGMESFTHCDVDYDAMRKEWMEALNGHLPVQKTFVQFGLHVQSTFSRRRSRSL</sequence>
<protein>
    <submittedName>
        <fullName evidence="1">Uncharacterized protein</fullName>
    </submittedName>
</protein>
<dbReference type="EMBL" id="CAMXCT020003701">
    <property type="protein sequence ID" value="CAL1159192.1"/>
    <property type="molecule type" value="Genomic_DNA"/>
</dbReference>
<reference evidence="1" key="1">
    <citation type="submission" date="2022-10" db="EMBL/GenBank/DDBJ databases">
        <authorList>
            <person name="Chen Y."/>
            <person name="Dougan E. K."/>
            <person name="Chan C."/>
            <person name="Rhodes N."/>
            <person name="Thang M."/>
        </authorList>
    </citation>
    <scope>NUCLEOTIDE SEQUENCE</scope>
</reference>
<evidence type="ECO:0000313" key="1">
    <source>
        <dbReference type="EMBL" id="CAI4005817.1"/>
    </source>
</evidence>
<dbReference type="EMBL" id="CAMXCT030003701">
    <property type="protein sequence ID" value="CAL4793129.1"/>
    <property type="molecule type" value="Genomic_DNA"/>
</dbReference>
<comment type="caution">
    <text evidence="1">The sequence shown here is derived from an EMBL/GenBank/DDBJ whole genome shotgun (WGS) entry which is preliminary data.</text>
</comment>
<reference evidence="2" key="2">
    <citation type="submission" date="2024-04" db="EMBL/GenBank/DDBJ databases">
        <authorList>
            <person name="Chen Y."/>
            <person name="Shah S."/>
            <person name="Dougan E. K."/>
            <person name="Thang M."/>
            <person name="Chan C."/>
        </authorList>
    </citation>
    <scope>NUCLEOTIDE SEQUENCE [LARGE SCALE GENOMIC DNA]</scope>
</reference>
<dbReference type="Proteomes" id="UP001152797">
    <property type="component" value="Unassembled WGS sequence"/>
</dbReference>
<proteinExistence type="predicted"/>
<accession>A0A9P1GAK4</accession>
<evidence type="ECO:0000313" key="2">
    <source>
        <dbReference type="EMBL" id="CAL1159192.1"/>
    </source>
</evidence>
<dbReference type="AlphaFoldDB" id="A0A9P1GAK4"/>
<gene>
    <name evidence="1" type="ORF">C1SCF055_LOCUS31508</name>
</gene>
<evidence type="ECO:0000313" key="3">
    <source>
        <dbReference type="Proteomes" id="UP001152797"/>
    </source>
</evidence>
<feature type="non-terminal residue" evidence="1">
    <location>
        <position position="180"/>
    </location>
</feature>
<organism evidence="1">
    <name type="scientific">Cladocopium goreaui</name>
    <dbReference type="NCBI Taxonomy" id="2562237"/>
    <lineage>
        <taxon>Eukaryota</taxon>
        <taxon>Sar</taxon>
        <taxon>Alveolata</taxon>
        <taxon>Dinophyceae</taxon>
        <taxon>Suessiales</taxon>
        <taxon>Symbiodiniaceae</taxon>
        <taxon>Cladocopium</taxon>
    </lineage>
</organism>
<keyword evidence="3" id="KW-1185">Reference proteome</keyword>
<name>A0A9P1GAK4_9DINO</name>